<evidence type="ECO:0000256" key="1">
    <source>
        <dbReference type="SAM" id="Phobius"/>
    </source>
</evidence>
<feature type="domain" description="ABC-type uncharacterised transport system" evidence="2">
    <location>
        <begin position="454"/>
        <end position="684"/>
    </location>
</feature>
<feature type="transmembrane region" description="Helical" evidence="1">
    <location>
        <begin position="174"/>
        <end position="193"/>
    </location>
</feature>
<feature type="transmembrane region" description="Helical" evidence="1">
    <location>
        <begin position="229"/>
        <end position="247"/>
    </location>
</feature>
<organism evidence="3 4">
    <name type="scientific">Chitinophaga horti</name>
    <dbReference type="NCBI Taxonomy" id="2920382"/>
    <lineage>
        <taxon>Bacteria</taxon>
        <taxon>Pseudomonadati</taxon>
        <taxon>Bacteroidota</taxon>
        <taxon>Chitinophagia</taxon>
        <taxon>Chitinophagales</taxon>
        <taxon>Chitinophagaceae</taxon>
        <taxon>Chitinophaga</taxon>
    </lineage>
</organism>
<evidence type="ECO:0000313" key="4">
    <source>
        <dbReference type="Proteomes" id="UP001162741"/>
    </source>
</evidence>
<sequence>MKLTFRIAKLELSNLFYSPVAWVVLIIFMVQGGWEFSAMLERMERTHQMGASRPGITDTMFASYFGIFTKIKDYLYLYIPLLTMGLISRETGSGSIKLVYSSPVKVSAVVWGKYLAMVFYCMLLMLSLVLLAVMTAISVKDADLSLVYSGILGLFLQICAYAAIGLFMSSLTTYQVVAAISTLALLAGLNYVGKLWQDIDFVRDITYFLSISGRVDEFIGGLVSSRDVFYFLIVIVLFVGLTIFKLRGDRESKPLLVKSMRYALLIAVALGLGYITSRPTLSVYKDMTATKRRTLTPVTRDIVSKLKGPLEITTYVNLLDVNYFAGLPMSRNSDLSRYDQYFRFKPDIEVKYVYYYDTTKNDDLFARYKGVPAPEVARQMAKTMKLDFDMFLSPAEIKKQIDLSGEQNRLVRKLTWNGKSTMLRMFDDLMRQPGEQETAAALKRLVEGPAKAVFLIGHNERSLRRMGDKDIKLSTAEITFRNSLVNQGFDAVEVTPGESIPADAAVLVIADPLTPYDAAQLEKIKQYIDAGGNLLIAGEPTHRGNVQPVLDLLGVKLDDGIVLQRSEDFAPSLFQAPMTTQGMQLLGSRPSPRLEAGMVFPGAATLSWTGGGAFDITPLVATNAGNSLRRVGPIADSLRTVTFNADLKDERGAFPVVAALKRTVGPKEQRIIISGDADFMSNAELLRSNPQTANFVFLMEMFRWFSHDEYPVSVYREPSKDDAILVSAGGANAIKWLLVGVLPALIALGVAAMLLIRKRR</sequence>
<feature type="transmembrane region" description="Helical" evidence="1">
    <location>
        <begin position="146"/>
        <end position="168"/>
    </location>
</feature>
<dbReference type="Proteomes" id="UP001162741">
    <property type="component" value="Chromosome"/>
</dbReference>
<reference evidence="3" key="1">
    <citation type="submission" date="2022-10" db="EMBL/GenBank/DDBJ databases">
        <title>Chitinophaga sp. nov., isolated from soil.</title>
        <authorList>
            <person name="Jeon C.O."/>
        </authorList>
    </citation>
    <scope>NUCLEOTIDE SEQUENCE</scope>
    <source>
        <strain evidence="3">R8</strain>
    </source>
</reference>
<evidence type="ECO:0000259" key="2">
    <source>
        <dbReference type="Pfam" id="PF09822"/>
    </source>
</evidence>
<evidence type="ECO:0000313" key="3">
    <source>
        <dbReference type="EMBL" id="UYQ94458.1"/>
    </source>
</evidence>
<keyword evidence="1" id="KW-1133">Transmembrane helix</keyword>
<dbReference type="Pfam" id="PF09822">
    <property type="entry name" value="ABC_transp_aux"/>
    <property type="match status" value="1"/>
</dbReference>
<feature type="transmembrane region" description="Helical" evidence="1">
    <location>
        <begin position="20"/>
        <end position="40"/>
    </location>
</feature>
<dbReference type="Pfam" id="PF12679">
    <property type="entry name" value="ABC2_membrane_2"/>
    <property type="match status" value="1"/>
</dbReference>
<proteinExistence type="predicted"/>
<dbReference type="InterPro" id="IPR019196">
    <property type="entry name" value="ABC_transp_unknown"/>
</dbReference>
<feature type="transmembrane region" description="Helical" evidence="1">
    <location>
        <begin position="114"/>
        <end position="134"/>
    </location>
</feature>
<keyword evidence="1" id="KW-0812">Transmembrane</keyword>
<keyword evidence="1" id="KW-0472">Membrane</keyword>
<protein>
    <submittedName>
        <fullName evidence="3">Gldg family protein</fullName>
    </submittedName>
</protein>
<feature type="transmembrane region" description="Helical" evidence="1">
    <location>
        <begin position="259"/>
        <end position="277"/>
    </location>
</feature>
<keyword evidence="4" id="KW-1185">Reference proteome</keyword>
<feature type="transmembrane region" description="Helical" evidence="1">
    <location>
        <begin position="736"/>
        <end position="756"/>
    </location>
</feature>
<gene>
    <name evidence="3" type="ORF">MKQ68_05060</name>
</gene>
<dbReference type="RefSeq" id="WP_264282340.1">
    <property type="nucleotide sequence ID" value="NZ_CP107006.1"/>
</dbReference>
<accession>A0ABY6J461</accession>
<dbReference type="EMBL" id="CP107006">
    <property type="protein sequence ID" value="UYQ94458.1"/>
    <property type="molecule type" value="Genomic_DNA"/>
</dbReference>
<name>A0ABY6J461_9BACT</name>